<dbReference type="EC" id="5.1.1.4" evidence="2"/>
<dbReference type="PANTHER" id="PTHR33442:SF5">
    <property type="entry name" value="BIFUNCTIONAL TRANS-3-HYDROXY-L-PROLINE DEHYDRATASE_2-EPIMERASE"/>
    <property type="match status" value="1"/>
</dbReference>
<reference evidence="2" key="1">
    <citation type="submission" date="2019-08" db="EMBL/GenBank/DDBJ databases">
        <authorList>
            <person name="Kucharzyk K."/>
            <person name="Murdoch R.W."/>
            <person name="Higgins S."/>
            <person name="Loffler F."/>
        </authorList>
    </citation>
    <scope>NUCLEOTIDE SEQUENCE</scope>
</reference>
<accession>A0A645IW83</accession>
<comment type="caution">
    <text evidence="2">The sequence shown here is derived from an EMBL/GenBank/DDBJ whole genome shotgun (WGS) entry which is preliminary data.</text>
</comment>
<dbReference type="SUPFAM" id="SSF54506">
    <property type="entry name" value="Diaminopimelate epimerase-like"/>
    <property type="match status" value="1"/>
</dbReference>
<dbReference type="InterPro" id="IPR008794">
    <property type="entry name" value="Pro_racemase_fam"/>
</dbReference>
<keyword evidence="2" id="KW-0413">Isomerase</keyword>
<dbReference type="Pfam" id="PF05544">
    <property type="entry name" value="Pro_racemase"/>
    <property type="match status" value="1"/>
</dbReference>
<dbReference type="GO" id="GO:0047580">
    <property type="term" value="F:4-hydroxyproline epimerase activity"/>
    <property type="evidence" value="ECO:0007669"/>
    <property type="project" value="TreeGrafter"/>
</dbReference>
<gene>
    <name evidence="2" type="ORF">SDC9_200316</name>
</gene>
<dbReference type="Gene3D" id="3.10.310.10">
    <property type="entry name" value="Diaminopimelate Epimerase, Chain A, domain 1"/>
    <property type="match status" value="1"/>
</dbReference>
<evidence type="ECO:0000256" key="1">
    <source>
        <dbReference type="ARBA" id="ARBA00007529"/>
    </source>
</evidence>
<protein>
    <submittedName>
        <fullName evidence="2">Proline racemase</fullName>
        <ecNumber evidence="2">5.1.1.4</ecNumber>
    </submittedName>
</protein>
<sequence length="48" mass="5363">MFKGRVLEETKVGEFDAIIPEITGGAYITGFNHFVIDPEDPLKYGFTV</sequence>
<dbReference type="GO" id="GO:0018112">
    <property type="term" value="F:proline racemase activity"/>
    <property type="evidence" value="ECO:0007669"/>
    <property type="project" value="UniProtKB-EC"/>
</dbReference>
<organism evidence="2">
    <name type="scientific">bioreactor metagenome</name>
    <dbReference type="NCBI Taxonomy" id="1076179"/>
    <lineage>
        <taxon>unclassified sequences</taxon>
        <taxon>metagenomes</taxon>
        <taxon>ecological metagenomes</taxon>
    </lineage>
</organism>
<dbReference type="EMBL" id="VSSQ01118972">
    <property type="protein sequence ID" value="MPN52654.1"/>
    <property type="molecule type" value="Genomic_DNA"/>
</dbReference>
<comment type="similarity">
    <text evidence="1">Belongs to the proline racemase family.</text>
</comment>
<dbReference type="PANTHER" id="PTHR33442">
    <property type="entry name" value="TRANS-3-HYDROXY-L-PROLINE DEHYDRATASE"/>
    <property type="match status" value="1"/>
</dbReference>
<proteinExistence type="inferred from homology"/>
<name>A0A645IW83_9ZZZZ</name>
<dbReference type="AlphaFoldDB" id="A0A645IW83"/>
<evidence type="ECO:0000313" key="2">
    <source>
        <dbReference type="EMBL" id="MPN52654.1"/>
    </source>
</evidence>